<dbReference type="PROSITE" id="PS52016">
    <property type="entry name" value="TONB_DEPENDENT_REC_3"/>
    <property type="match status" value="1"/>
</dbReference>
<keyword evidence="6 11" id="KW-0798">TonB box</keyword>
<dbReference type="Gene3D" id="2.40.170.20">
    <property type="entry name" value="TonB-dependent receptor, beta-barrel domain"/>
    <property type="match status" value="1"/>
</dbReference>
<evidence type="ECO:0000256" key="7">
    <source>
        <dbReference type="ARBA" id="ARBA00023136"/>
    </source>
</evidence>
<evidence type="ECO:0000256" key="4">
    <source>
        <dbReference type="ARBA" id="ARBA00022452"/>
    </source>
</evidence>
<dbReference type="InterPro" id="IPR039426">
    <property type="entry name" value="TonB-dep_rcpt-like"/>
</dbReference>
<gene>
    <name evidence="15" type="ORF">V1479_20060</name>
</gene>
<comment type="caution">
    <text evidence="15">The sequence shown here is derived from an EMBL/GenBank/DDBJ whole genome shotgun (WGS) entry which is preliminary data.</text>
</comment>
<keyword evidence="8 15" id="KW-0675">Receptor</keyword>
<dbReference type="Pfam" id="PF00593">
    <property type="entry name" value="TonB_dep_Rec_b-barrel"/>
    <property type="match status" value="1"/>
</dbReference>
<evidence type="ECO:0000256" key="12">
    <source>
        <dbReference type="SAM" id="SignalP"/>
    </source>
</evidence>
<dbReference type="RefSeq" id="WP_368804497.1">
    <property type="nucleotide sequence ID" value="NZ_JAZHFV010000006.1"/>
</dbReference>
<keyword evidence="7 10" id="KW-0472">Membrane</keyword>
<evidence type="ECO:0000256" key="11">
    <source>
        <dbReference type="RuleBase" id="RU003357"/>
    </source>
</evidence>
<keyword evidence="4 10" id="KW-1134">Transmembrane beta strand</keyword>
<evidence type="ECO:0000256" key="3">
    <source>
        <dbReference type="ARBA" id="ARBA00022448"/>
    </source>
</evidence>
<reference evidence="15 16" key="1">
    <citation type="submission" date="2024-01" db="EMBL/GenBank/DDBJ databases">
        <title>New evidence supports the origin of RcGTA from prophage.</title>
        <authorList>
            <person name="Xu Y."/>
            <person name="Liu B."/>
            <person name="Chen F."/>
        </authorList>
    </citation>
    <scope>NUCLEOTIDE SEQUENCE [LARGE SCALE GENOMIC DNA]</scope>
    <source>
        <strain evidence="15 16">CBW1107-2</strain>
    </source>
</reference>
<evidence type="ECO:0000256" key="1">
    <source>
        <dbReference type="ARBA" id="ARBA00004571"/>
    </source>
</evidence>
<dbReference type="Proteomes" id="UP001559025">
    <property type="component" value="Unassembled WGS sequence"/>
</dbReference>
<dbReference type="PANTHER" id="PTHR30069:SF41">
    <property type="entry name" value="HEME_HEMOPEXIN UTILIZATION PROTEIN C"/>
    <property type="match status" value="1"/>
</dbReference>
<dbReference type="InterPro" id="IPR000531">
    <property type="entry name" value="Beta-barrel_TonB"/>
</dbReference>
<evidence type="ECO:0000313" key="16">
    <source>
        <dbReference type="Proteomes" id="UP001559025"/>
    </source>
</evidence>
<feature type="chain" id="PRO_5045375525" evidence="12">
    <location>
        <begin position="29"/>
        <end position="686"/>
    </location>
</feature>
<name>A0ABV3WY74_9HYPH</name>
<comment type="similarity">
    <text evidence="2 10 11">Belongs to the TonB-dependent receptor family.</text>
</comment>
<accession>A0ABV3WY74</accession>
<evidence type="ECO:0000256" key="2">
    <source>
        <dbReference type="ARBA" id="ARBA00009810"/>
    </source>
</evidence>
<sequence length="686" mass="75007">MGLVAHKTTVLLGGAAMAMVLGVFQAGAQDSAIAEATTNTAEKQGRVTLLQRLVVGAGAEKVAIDTPQAVTVVNQEDIDQAQPETVGELLRRVPGVNMSGSDKLLGQSINIRGIGGPATAGDEGRIIVNIDGVSKFYEQYRMGGLFTDMELYKQVEVLRGPASSTLYGSGALGGVVNFTTKDASDFIADGQNGALRLKTSYDSNSTGLLGSAIFAQRVNENFEFLAAGNYRYAENYTSGNGHEVLGSEISAPSGLVKGTFRFGDNNEQTLRASYQHWTTTMLDQEYNQTGEEVGFGLVDRKVTDKTAIIAYENPATDNRWIDLKVQASFSDTVNDQSEAAIPSLNRTFGYKTYQFSIDNTFDFSGENYENYLTVGSQSNFQERTTLKSTSGTHPQGTRVATGVFAQNEFIWDDRLTLITGARLDWQELEPTDIIGATKKTHTAFSPKIAAHYKFNDAFAVFGSVAHTERVPTIDEVFDSGALTSDLRKEKSLNYEIGTAFSFYDTFQGGDALQLKLTGFYNDITDLITDHGNGVTPRYDNIGEARIYGAEIEAAYDSEYFFGSASYSHVIGKDITNSTWLNTVAPHEFAFTLGGRLPEHGLSFGWTSRIVAAQKHVSSIPFMREATDAFSTHDIFVTWKPQEGPLEGWDANFRVDNVFNEQYREFLSGTPGKGRTFKVSLAKQIGW</sequence>
<evidence type="ECO:0000256" key="10">
    <source>
        <dbReference type="PROSITE-ProRule" id="PRU01360"/>
    </source>
</evidence>
<comment type="subcellular location">
    <subcellularLocation>
        <location evidence="1 10">Cell outer membrane</location>
        <topology evidence="1 10">Multi-pass membrane protein</topology>
    </subcellularLocation>
</comment>
<protein>
    <submittedName>
        <fullName evidence="15">TonB-dependent receptor</fullName>
    </submittedName>
</protein>
<dbReference type="CDD" id="cd01347">
    <property type="entry name" value="ligand_gated_channel"/>
    <property type="match status" value="1"/>
</dbReference>
<keyword evidence="9 10" id="KW-0998">Cell outer membrane</keyword>
<evidence type="ECO:0000256" key="6">
    <source>
        <dbReference type="ARBA" id="ARBA00023077"/>
    </source>
</evidence>
<keyword evidence="3 10" id="KW-0813">Transport</keyword>
<dbReference type="Pfam" id="PF07715">
    <property type="entry name" value="Plug"/>
    <property type="match status" value="1"/>
</dbReference>
<feature type="domain" description="TonB-dependent receptor plug" evidence="14">
    <location>
        <begin position="64"/>
        <end position="175"/>
    </location>
</feature>
<feature type="signal peptide" evidence="12">
    <location>
        <begin position="1"/>
        <end position="28"/>
    </location>
</feature>
<dbReference type="PANTHER" id="PTHR30069">
    <property type="entry name" value="TONB-DEPENDENT OUTER MEMBRANE RECEPTOR"/>
    <property type="match status" value="1"/>
</dbReference>
<feature type="domain" description="TonB-dependent receptor-like beta-barrel" evidence="13">
    <location>
        <begin position="263"/>
        <end position="657"/>
    </location>
</feature>
<dbReference type="NCBIfam" id="TIGR01785">
    <property type="entry name" value="TonB-hemin"/>
    <property type="match status" value="1"/>
</dbReference>
<keyword evidence="5 10" id="KW-0812">Transmembrane</keyword>
<keyword evidence="16" id="KW-1185">Reference proteome</keyword>
<evidence type="ECO:0000259" key="13">
    <source>
        <dbReference type="Pfam" id="PF00593"/>
    </source>
</evidence>
<dbReference type="Gene3D" id="2.170.130.10">
    <property type="entry name" value="TonB-dependent receptor, plug domain"/>
    <property type="match status" value="1"/>
</dbReference>
<evidence type="ECO:0000313" key="15">
    <source>
        <dbReference type="EMBL" id="MEX4009615.1"/>
    </source>
</evidence>
<dbReference type="InterPro" id="IPR011276">
    <property type="entry name" value="TonB_haem/Hb_rcpt"/>
</dbReference>
<dbReference type="InterPro" id="IPR036942">
    <property type="entry name" value="Beta-barrel_TonB_sf"/>
</dbReference>
<organism evidence="15 16">
    <name type="scientific">Neoaquamicrobium sediminum</name>
    <dbReference type="NCBI Taxonomy" id="1849104"/>
    <lineage>
        <taxon>Bacteria</taxon>
        <taxon>Pseudomonadati</taxon>
        <taxon>Pseudomonadota</taxon>
        <taxon>Alphaproteobacteria</taxon>
        <taxon>Hyphomicrobiales</taxon>
        <taxon>Phyllobacteriaceae</taxon>
        <taxon>Neoaquamicrobium</taxon>
    </lineage>
</organism>
<evidence type="ECO:0000259" key="14">
    <source>
        <dbReference type="Pfam" id="PF07715"/>
    </source>
</evidence>
<proteinExistence type="inferred from homology"/>
<evidence type="ECO:0000256" key="5">
    <source>
        <dbReference type="ARBA" id="ARBA00022692"/>
    </source>
</evidence>
<dbReference type="InterPro" id="IPR037066">
    <property type="entry name" value="Plug_dom_sf"/>
</dbReference>
<dbReference type="SUPFAM" id="SSF56935">
    <property type="entry name" value="Porins"/>
    <property type="match status" value="1"/>
</dbReference>
<dbReference type="EMBL" id="JAZHFV010000006">
    <property type="protein sequence ID" value="MEX4009615.1"/>
    <property type="molecule type" value="Genomic_DNA"/>
</dbReference>
<dbReference type="InterPro" id="IPR012910">
    <property type="entry name" value="Plug_dom"/>
</dbReference>
<keyword evidence="12" id="KW-0732">Signal</keyword>
<evidence type="ECO:0000256" key="9">
    <source>
        <dbReference type="ARBA" id="ARBA00023237"/>
    </source>
</evidence>
<evidence type="ECO:0000256" key="8">
    <source>
        <dbReference type="ARBA" id="ARBA00023170"/>
    </source>
</evidence>